<organism evidence="1 2">
    <name type="scientific">Lindgomyces ingoldianus</name>
    <dbReference type="NCBI Taxonomy" id="673940"/>
    <lineage>
        <taxon>Eukaryota</taxon>
        <taxon>Fungi</taxon>
        <taxon>Dikarya</taxon>
        <taxon>Ascomycota</taxon>
        <taxon>Pezizomycotina</taxon>
        <taxon>Dothideomycetes</taxon>
        <taxon>Pleosporomycetidae</taxon>
        <taxon>Pleosporales</taxon>
        <taxon>Lindgomycetaceae</taxon>
        <taxon>Lindgomyces</taxon>
    </lineage>
</organism>
<protein>
    <submittedName>
        <fullName evidence="1">Uncharacterized protein</fullName>
    </submittedName>
</protein>
<accession>A0ACB6R8D9</accession>
<comment type="caution">
    <text evidence="1">The sequence shown here is derived from an EMBL/GenBank/DDBJ whole genome shotgun (WGS) entry which is preliminary data.</text>
</comment>
<evidence type="ECO:0000313" key="1">
    <source>
        <dbReference type="EMBL" id="KAF2475578.1"/>
    </source>
</evidence>
<gene>
    <name evidence="1" type="ORF">BDR25DRAFT_382647</name>
</gene>
<sequence length="320" mass="36757">MNHILKIGIEQCEDGKRGCSARSPTPAAIVTKQCNLGESDIDNARAGKKRRITLPMSPTTLVPPPNKPFRFLDLPGEIRNRIYHYTTLHRRQALLVHLPRRATLRRRQKPRPSSRSWVGLTQVCSQIRHEYRPIYLLSQEVGLDLTNTQEYLDTFYHASLGLPEDRVGNVTIAVGDVVQEAEKVEKGINIRPLLDMWANSHRIEAGFGRYMRVSYVPEVDGEAKDLYRLFGRQVLENRKCSVMNRMWRKVLREGQLAAVRIHRKPKDGTDPFLHILFKPEFGPEWMRGDGRGVPESWLEQFGFDQMEHFDVKVGVLPVAS</sequence>
<dbReference type="EMBL" id="MU003496">
    <property type="protein sequence ID" value="KAF2475578.1"/>
    <property type="molecule type" value="Genomic_DNA"/>
</dbReference>
<evidence type="ECO:0000313" key="2">
    <source>
        <dbReference type="Proteomes" id="UP000799755"/>
    </source>
</evidence>
<dbReference type="Proteomes" id="UP000799755">
    <property type="component" value="Unassembled WGS sequence"/>
</dbReference>
<reference evidence="1" key="1">
    <citation type="journal article" date="2020" name="Stud. Mycol.">
        <title>101 Dothideomycetes genomes: a test case for predicting lifestyles and emergence of pathogens.</title>
        <authorList>
            <person name="Haridas S."/>
            <person name="Albert R."/>
            <person name="Binder M."/>
            <person name="Bloem J."/>
            <person name="Labutti K."/>
            <person name="Salamov A."/>
            <person name="Andreopoulos B."/>
            <person name="Baker S."/>
            <person name="Barry K."/>
            <person name="Bills G."/>
            <person name="Bluhm B."/>
            <person name="Cannon C."/>
            <person name="Castanera R."/>
            <person name="Culley D."/>
            <person name="Daum C."/>
            <person name="Ezra D."/>
            <person name="Gonzalez J."/>
            <person name="Henrissat B."/>
            <person name="Kuo A."/>
            <person name="Liang C."/>
            <person name="Lipzen A."/>
            <person name="Lutzoni F."/>
            <person name="Magnuson J."/>
            <person name="Mondo S."/>
            <person name="Nolan M."/>
            <person name="Ohm R."/>
            <person name="Pangilinan J."/>
            <person name="Park H.-J."/>
            <person name="Ramirez L."/>
            <person name="Alfaro M."/>
            <person name="Sun H."/>
            <person name="Tritt A."/>
            <person name="Yoshinaga Y."/>
            <person name="Zwiers L.-H."/>
            <person name="Turgeon B."/>
            <person name="Goodwin S."/>
            <person name="Spatafora J."/>
            <person name="Crous P."/>
            <person name="Grigoriev I."/>
        </authorList>
    </citation>
    <scope>NUCLEOTIDE SEQUENCE</scope>
    <source>
        <strain evidence="1">ATCC 200398</strain>
    </source>
</reference>
<proteinExistence type="predicted"/>
<keyword evidence="2" id="KW-1185">Reference proteome</keyword>
<name>A0ACB6R8D9_9PLEO</name>